<dbReference type="RefSeq" id="WP_095655386.1">
    <property type="nucleotide sequence ID" value="NZ_NPOA01000006.1"/>
</dbReference>
<dbReference type="InterPro" id="IPR000182">
    <property type="entry name" value="GNAT_dom"/>
</dbReference>
<reference evidence="2 3" key="1">
    <citation type="submission" date="2017-08" db="EMBL/GenBank/DDBJ databases">
        <title>Virgibacillus indicus sp. nov. and Virgibacillus profoundi sp. nov, two moderately halophilic bacteria isolated from marine sediment by using the Microfluidic Streak Plate.</title>
        <authorList>
            <person name="Xu B."/>
            <person name="Hu B."/>
            <person name="Wang J."/>
            <person name="Zhu Y."/>
            <person name="Huang L."/>
            <person name="Du W."/>
            <person name="Huang Y."/>
        </authorList>
    </citation>
    <scope>NUCLEOTIDE SEQUENCE [LARGE SCALE GENOMIC DNA]</scope>
    <source>
        <strain evidence="2 3">IO3-P3-H5</strain>
    </source>
</reference>
<proteinExistence type="predicted"/>
<name>A0A2A2IED9_9BACI</name>
<organism evidence="2 3">
    <name type="scientific">Virgibacillus profundi</name>
    <dbReference type="NCBI Taxonomy" id="2024555"/>
    <lineage>
        <taxon>Bacteria</taxon>
        <taxon>Bacillati</taxon>
        <taxon>Bacillota</taxon>
        <taxon>Bacilli</taxon>
        <taxon>Bacillales</taxon>
        <taxon>Bacillaceae</taxon>
        <taxon>Virgibacillus</taxon>
    </lineage>
</organism>
<dbReference type="SUPFAM" id="SSF55729">
    <property type="entry name" value="Acyl-CoA N-acyltransferases (Nat)"/>
    <property type="match status" value="1"/>
</dbReference>
<accession>A0A2A2IED9</accession>
<dbReference type="InterPro" id="IPR016181">
    <property type="entry name" value="Acyl_CoA_acyltransferase"/>
</dbReference>
<keyword evidence="2" id="KW-0808">Transferase</keyword>
<dbReference type="EMBL" id="NPOA01000006">
    <property type="protein sequence ID" value="PAV29686.1"/>
    <property type="molecule type" value="Genomic_DNA"/>
</dbReference>
<sequence>MQLLSKNMTEKFAMEILSWQYTKPYDFYNNELTSEAIKEMLEESYYAIVDCNDELIGFFCIGKSAQVPVGNQYGAYVEDFVDVGLGMNPVFTGKGNGFRFFSYILRAIQESFPAKDIRLTVATFNERAIHLYEKLGFSKEVKFHTDTAEFITMVKQVK</sequence>
<evidence type="ECO:0000313" key="2">
    <source>
        <dbReference type="EMBL" id="PAV29686.1"/>
    </source>
</evidence>
<dbReference type="Pfam" id="PF00583">
    <property type="entry name" value="Acetyltransf_1"/>
    <property type="match status" value="1"/>
</dbReference>
<comment type="caution">
    <text evidence="2">The sequence shown here is derived from an EMBL/GenBank/DDBJ whole genome shotgun (WGS) entry which is preliminary data.</text>
</comment>
<evidence type="ECO:0000259" key="1">
    <source>
        <dbReference type="PROSITE" id="PS51186"/>
    </source>
</evidence>
<dbReference type="AlphaFoldDB" id="A0A2A2IED9"/>
<feature type="domain" description="N-acetyltransferase" evidence="1">
    <location>
        <begin position="3"/>
        <end position="158"/>
    </location>
</feature>
<gene>
    <name evidence="2" type="ORF">CIL05_09950</name>
</gene>
<evidence type="ECO:0000313" key="3">
    <source>
        <dbReference type="Proteomes" id="UP000218887"/>
    </source>
</evidence>
<dbReference type="Gene3D" id="3.40.630.30">
    <property type="match status" value="1"/>
</dbReference>
<dbReference type="GO" id="GO:0016747">
    <property type="term" value="F:acyltransferase activity, transferring groups other than amino-acyl groups"/>
    <property type="evidence" value="ECO:0007669"/>
    <property type="project" value="InterPro"/>
</dbReference>
<protein>
    <submittedName>
        <fullName evidence="2">GNAT family N-acetyltransferase</fullName>
    </submittedName>
</protein>
<keyword evidence="3" id="KW-1185">Reference proteome</keyword>
<dbReference type="Proteomes" id="UP000218887">
    <property type="component" value="Unassembled WGS sequence"/>
</dbReference>
<dbReference type="PROSITE" id="PS51186">
    <property type="entry name" value="GNAT"/>
    <property type="match status" value="1"/>
</dbReference>
<dbReference type="OrthoDB" id="423921at2"/>